<dbReference type="Pfam" id="PF00057">
    <property type="entry name" value="Ldl_recept_a"/>
    <property type="match status" value="2"/>
</dbReference>
<dbReference type="Gene3D" id="4.10.400.10">
    <property type="entry name" value="Low-density Lipoprotein Receptor"/>
    <property type="match status" value="3"/>
</dbReference>
<proteinExistence type="predicted"/>
<organism evidence="11 12">
    <name type="scientific">Dreissena polymorpha</name>
    <name type="common">Zebra mussel</name>
    <name type="synonym">Mytilus polymorpha</name>
    <dbReference type="NCBI Taxonomy" id="45954"/>
    <lineage>
        <taxon>Eukaryota</taxon>
        <taxon>Metazoa</taxon>
        <taxon>Spiralia</taxon>
        <taxon>Lophotrochozoa</taxon>
        <taxon>Mollusca</taxon>
        <taxon>Bivalvia</taxon>
        <taxon>Autobranchia</taxon>
        <taxon>Heteroconchia</taxon>
        <taxon>Euheterodonta</taxon>
        <taxon>Imparidentia</taxon>
        <taxon>Neoheterodontei</taxon>
        <taxon>Myida</taxon>
        <taxon>Dreissenoidea</taxon>
        <taxon>Dreissenidae</taxon>
        <taxon>Dreissena</taxon>
    </lineage>
</organism>
<dbReference type="InterPro" id="IPR002172">
    <property type="entry name" value="LDrepeatLR_classA_rpt"/>
</dbReference>
<evidence type="ECO:0000256" key="6">
    <source>
        <dbReference type="ARBA" id="ARBA00023136"/>
    </source>
</evidence>
<keyword evidence="5" id="KW-1133">Transmembrane helix</keyword>
<evidence type="ECO:0000256" key="1">
    <source>
        <dbReference type="ARBA" id="ARBA00004167"/>
    </source>
</evidence>
<evidence type="ECO:0000256" key="4">
    <source>
        <dbReference type="ARBA" id="ARBA00022737"/>
    </source>
</evidence>
<comment type="caution">
    <text evidence="8">Lacks conserved residue(s) required for the propagation of feature annotation.</text>
</comment>
<dbReference type="PROSITE" id="PS01209">
    <property type="entry name" value="LDLRA_1"/>
    <property type="match status" value="1"/>
</dbReference>
<dbReference type="SMART" id="SM00110">
    <property type="entry name" value="C1Q"/>
    <property type="match status" value="1"/>
</dbReference>
<reference evidence="11" key="2">
    <citation type="submission" date="2020-11" db="EMBL/GenBank/DDBJ databases">
        <authorList>
            <person name="McCartney M.A."/>
            <person name="Auch B."/>
            <person name="Kono T."/>
            <person name="Mallez S."/>
            <person name="Becker A."/>
            <person name="Gohl D.M."/>
            <person name="Silverstein K.A.T."/>
            <person name="Koren S."/>
            <person name="Bechman K.B."/>
            <person name="Herman A."/>
            <person name="Abrahante J.E."/>
            <person name="Garbe J."/>
        </authorList>
    </citation>
    <scope>NUCLEOTIDE SEQUENCE</scope>
    <source>
        <strain evidence="11">Duluth1</strain>
        <tissue evidence="11">Whole animal</tissue>
    </source>
</reference>
<feature type="signal peptide" evidence="9">
    <location>
        <begin position="1"/>
        <end position="17"/>
    </location>
</feature>
<feature type="disulfide bond" evidence="8">
    <location>
        <begin position="153"/>
        <end position="168"/>
    </location>
</feature>
<dbReference type="CDD" id="cd00112">
    <property type="entry name" value="LDLa"/>
    <property type="match status" value="3"/>
</dbReference>
<evidence type="ECO:0000259" key="10">
    <source>
        <dbReference type="PROSITE" id="PS50871"/>
    </source>
</evidence>
<keyword evidence="4" id="KW-0677">Repeat</keyword>
<dbReference type="PROSITE" id="PS50068">
    <property type="entry name" value="LDLRA_2"/>
    <property type="match status" value="3"/>
</dbReference>
<dbReference type="OrthoDB" id="6155906at2759"/>
<dbReference type="PROSITE" id="PS50871">
    <property type="entry name" value="C1Q"/>
    <property type="match status" value="1"/>
</dbReference>
<evidence type="ECO:0000256" key="9">
    <source>
        <dbReference type="SAM" id="SignalP"/>
    </source>
</evidence>
<dbReference type="PANTHER" id="PTHR24270">
    <property type="entry name" value="LOW-DENSITY LIPOPROTEIN RECEPTOR-RELATED"/>
    <property type="match status" value="1"/>
</dbReference>
<keyword evidence="6" id="KW-0472">Membrane</keyword>
<dbReference type="InterPro" id="IPR013783">
    <property type="entry name" value="Ig-like_fold"/>
</dbReference>
<feature type="disulfide bond" evidence="8">
    <location>
        <begin position="178"/>
        <end position="190"/>
    </location>
</feature>
<evidence type="ECO:0000313" key="11">
    <source>
        <dbReference type="EMBL" id="KAH3785878.1"/>
    </source>
</evidence>
<feature type="disulfide bond" evidence="8">
    <location>
        <begin position="141"/>
        <end position="159"/>
    </location>
</feature>
<feature type="disulfide bond" evidence="8">
    <location>
        <begin position="185"/>
        <end position="203"/>
    </location>
</feature>
<keyword evidence="7 8" id="KW-1015">Disulfide bond</keyword>
<dbReference type="InterPro" id="IPR001073">
    <property type="entry name" value="C1q_dom"/>
</dbReference>
<feature type="disulfide bond" evidence="8">
    <location>
        <begin position="232"/>
        <end position="247"/>
    </location>
</feature>
<dbReference type="GO" id="GO:0012505">
    <property type="term" value="C:endomembrane system"/>
    <property type="evidence" value="ECO:0007669"/>
    <property type="project" value="UniProtKB-SubCell"/>
</dbReference>
<dbReference type="InterPro" id="IPR036179">
    <property type="entry name" value="Ig-like_dom_sf"/>
</dbReference>
<reference evidence="11" key="1">
    <citation type="journal article" date="2019" name="bioRxiv">
        <title>The Genome of the Zebra Mussel, Dreissena polymorpha: A Resource for Invasive Species Research.</title>
        <authorList>
            <person name="McCartney M.A."/>
            <person name="Auch B."/>
            <person name="Kono T."/>
            <person name="Mallez S."/>
            <person name="Zhang Y."/>
            <person name="Obille A."/>
            <person name="Becker A."/>
            <person name="Abrahante J.E."/>
            <person name="Garbe J."/>
            <person name="Badalamenti J.P."/>
            <person name="Herman A."/>
            <person name="Mangelson H."/>
            <person name="Liachko I."/>
            <person name="Sullivan S."/>
            <person name="Sone E.D."/>
            <person name="Koren S."/>
            <person name="Silverstein K.A.T."/>
            <person name="Beckman K.B."/>
            <person name="Gohl D.M."/>
        </authorList>
    </citation>
    <scope>NUCLEOTIDE SEQUENCE</scope>
    <source>
        <strain evidence="11">Duluth1</strain>
        <tissue evidence="11">Whole animal</tissue>
    </source>
</reference>
<dbReference type="PRINTS" id="PR00261">
    <property type="entry name" value="LDLRECEPTOR"/>
</dbReference>
<dbReference type="SUPFAM" id="SSF57424">
    <property type="entry name" value="LDL receptor-like module"/>
    <property type="match status" value="3"/>
</dbReference>
<feature type="domain" description="C1q" evidence="10">
    <location>
        <begin position="275"/>
        <end position="408"/>
    </location>
</feature>
<dbReference type="PRINTS" id="PR00007">
    <property type="entry name" value="COMPLEMNTC1Q"/>
</dbReference>
<dbReference type="CDD" id="cd00096">
    <property type="entry name" value="Ig"/>
    <property type="match status" value="1"/>
</dbReference>
<comment type="caution">
    <text evidence="11">The sequence shown here is derived from an EMBL/GenBank/DDBJ whole genome shotgun (WGS) entry which is preliminary data.</text>
</comment>
<gene>
    <name evidence="11" type="ORF">DPMN_163973</name>
</gene>
<keyword evidence="9" id="KW-0732">Signal</keyword>
<accession>A0A9D4EUZ5</accession>
<evidence type="ECO:0000256" key="8">
    <source>
        <dbReference type="PROSITE-ProRule" id="PRU00124"/>
    </source>
</evidence>
<evidence type="ECO:0000256" key="2">
    <source>
        <dbReference type="ARBA" id="ARBA00004308"/>
    </source>
</evidence>
<dbReference type="SMART" id="SM00192">
    <property type="entry name" value="LDLa"/>
    <property type="match status" value="3"/>
</dbReference>
<dbReference type="AlphaFoldDB" id="A0A9D4EUZ5"/>
<feature type="disulfide bond" evidence="8">
    <location>
        <begin position="220"/>
        <end position="238"/>
    </location>
</feature>
<evidence type="ECO:0000256" key="5">
    <source>
        <dbReference type="ARBA" id="ARBA00022989"/>
    </source>
</evidence>
<dbReference type="Gene3D" id="2.60.120.40">
    <property type="match status" value="1"/>
</dbReference>
<feature type="disulfide bond" evidence="8">
    <location>
        <begin position="134"/>
        <end position="146"/>
    </location>
</feature>
<dbReference type="PANTHER" id="PTHR24270:SF62">
    <property type="entry name" value="LOW-DENSITY LIPOPROTEIN RECEPTOR-RELATED PROTEIN 2"/>
    <property type="match status" value="1"/>
</dbReference>
<dbReference type="Pfam" id="PF00386">
    <property type="entry name" value="C1q"/>
    <property type="match status" value="1"/>
</dbReference>
<dbReference type="InterPro" id="IPR036055">
    <property type="entry name" value="LDL_receptor-like_sf"/>
</dbReference>
<dbReference type="Proteomes" id="UP000828390">
    <property type="component" value="Unassembled WGS sequence"/>
</dbReference>
<dbReference type="InterPro" id="IPR023415">
    <property type="entry name" value="LDLR_class-A_CS"/>
</dbReference>
<evidence type="ECO:0000256" key="3">
    <source>
        <dbReference type="ARBA" id="ARBA00022692"/>
    </source>
</evidence>
<dbReference type="GO" id="GO:0016192">
    <property type="term" value="P:vesicle-mediated transport"/>
    <property type="evidence" value="ECO:0007669"/>
    <property type="project" value="UniProtKB-ARBA"/>
</dbReference>
<comment type="subcellular location">
    <subcellularLocation>
        <location evidence="2">Endomembrane system</location>
    </subcellularLocation>
    <subcellularLocation>
        <location evidence="1">Membrane</location>
        <topology evidence="1">Single-pass membrane protein</topology>
    </subcellularLocation>
</comment>
<dbReference type="EMBL" id="JAIWYP010000008">
    <property type="protein sequence ID" value="KAH3785878.1"/>
    <property type="molecule type" value="Genomic_DNA"/>
</dbReference>
<name>A0A9D4EUZ5_DREPO</name>
<dbReference type="Gene3D" id="2.60.40.10">
    <property type="entry name" value="Immunoglobulins"/>
    <property type="match status" value="1"/>
</dbReference>
<keyword evidence="3" id="KW-0812">Transmembrane</keyword>
<dbReference type="SUPFAM" id="SSF49842">
    <property type="entry name" value="TNF-like"/>
    <property type="match status" value="1"/>
</dbReference>
<protein>
    <recommendedName>
        <fullName evidence="10">C1q domain-containing protein</fullName>
    </recommendedName>
</protein>
<evidence type="ECO:0000313" key="12">
    <source>
        <dbReference type="Proteomes" id="UP000828390"/>
    </source>
</evidence>
<dbReference type="GO" id="GO:0005886">
    <property type="term" value="C:plasma membrane"/>
    <property type="evidence" value="ECO:0007669"/>
    <property type="project" value="TreeGrafter"/>
</dbReference>
<dbReference type="InterPro" id="IPR008983">
    <property type="entry name" value="Tumour_necrosis_fac-like_dom"/>
</dbReference>
<keyword evidence="12" id="KW-1185">Reference proteome</keyword>
<dbReference type="InterPro" id="IPR050685">
    <property type="entry name" value="LDLR"/>
</dbReference>
<evidence type="ECO:0000256" key="7">
    <source>
        <dbReference type="ARBA" id="ARBA00023157"/>
    </source>
</evidence>
<feature type="chain" id="PRO_5039237003" description="C1q domain-containing protein" evidence="9">
    <location>
        <begin position="18"/>
        <end position="408"/>
    </location>
</feature>
<sequence>MLLFIGILLYTTYIVDASVTFDTNCSLNLTYRGFEIPDGGSALAKKGRLTLVYCQSNCTGLGITPSLEFYKNDTLISPIASSNRVYYTQTMQGRKATLHVQNTTDADEGLYSCEGWTVKGQHNIKRHFSLLFACPIDYKMCDKTRCLENSKVCNGVRDCLDETDELDCDTKALLPEACGVDMFPCDGAQCHSKTKLCDSFPDCSDGYDESATVCPCEFRCAGGTCIRGARVCDGVPDCGDAADEMGCTPNIHDLMQRLDALTQRVTDNEVKISKLSHDPVAFKAHLGVSIISAPNERVIYDEVQLNLGNAYHKHLGAFLAPVNGTYLFSVSSCSPKSHYSVLDLVNNQIPIGKVLSGSPNFNDCSSQTTITELKQGDEVYVLINEVSGVDSVYPNALNSFSGALLQMV</sequence>
<dbReference type="SUPFAM" id="SSF48726">
    <property type="entry name" value="Immunoglobulin"/>
    <property type="match status" value="1"/>
</dbReference>